<gene>
    <name evidence="1" type="ORF">C7380_10190</name>
</gene>
<dbReference type="RefSeq" id="WP_109603511.1">
    <property type="nucleotide sequence ID" value="NZ_JAMHJO010000010.1"/>
</dbReference>
<organism evidence="1 2">
    <name type="scientific">Oceanotoga teriensis</name>
    <dbReference type="NCBI Taxonomy" id="515440"/>
    <lineage>
        <taxon>Bacteria</taxon>
        <taxon>Thermotogati</taxon>
        <taxon>Thermotogota</taxon>
        <taxon>Thermotogae</taxon>
        <taxon>Petrotogales</taxon>
        <taxon>Petrotogaceae</taxon>
        <taxon>Oceanotoga</taxon>
    </lineage>
</organism>
<keyword evidence="2" id="KW-1185">Reference proteome</keyword>
<protein>
    <submittedName>
        <fullName evidence="1">Uncharacterized protein</fullName>
    </submittedName>
</protein>
<dbReference type="Gene3D" id="3.40.50.11980">
    <property type="match status" value="1"/>
</dbReference>
<evidence type="ECO:0000313" key="2">
    <source>
        <dbReference type="Proteomes" id="UP000245921"/>
    </source>
</evidence>
<sequence length="330" mass="40192">MSIQRIINVLNEKDYYEHVKRMKKIFNLASFYIKKPKELDNRRMFWIYRVLGNDAERKIPRKHLNDFQFLVMHVLKKPTENRFEDIKKHYNLKDETLQNIKFLIYPDKFPPGKYNEGLKKYDVEFYDSKIILKKLKFKDYRDLYYLMTYFPIDSKSPFIQNILDEILGLNPLLSKKSYYIKIKEIYKSLNNYEKQMINIHLKSYSYYHYKLINSNPRGIIIDGSNIIRFENNNKIKTLIDLIDNLYINEYAFFPCIIVFDKNIEYILNYEDRDILRELSNSKRVYYNSPADELIIYISNKLKYNIVSNDKFSEYEFDNNLLYEIGRFIDV</sequence>
<dbReference type="EMBL" id="QGGI01000001">
    <property type="protein sequence ID" value="PWJ96518.1"/>
    <property type="molecule type" value="Genomic_DNA"/>
</dbReference>
<comment type="caution">
    <text evidence="1">The sequence shown here is derived from an EMBL/GenBank/DDBJ whole genome shotgun (WGS) entry which is preliminary data.</text>
</comment>
<accession>A0AA45C919</accession>
<dbReference type="AlphaFoldDB" id="A0AA45C919"/>
<reference evidence="1 2" key="1">
    <citation type="submission" date="2018-05" db="EMBL/GenBank/DDBJ databases">
        <title>Genomic Encyclopedia of Type Strains, Phase IV (KMG-IV): sequencing the most valuable type-strain genomes for metagenomic binning, comparative biology and taxonomic classification.</title>
        <authorList>
            <person name="Goeker M."/>
        </authorList>
    </citation>
    <scope>NUCLEOTIDE SEQUENCE [LARGE SCALE GENOMIC DNA]</scope>
    <source>
        <strain evidence="1 2">DSM 24906</strain>
    </source>
</reference>
<proteinExistence type="predicted"/>
<name>A0AA45C919_9BACT</name>
<evidence type="ECO:0000313" key="1">
    <source>
        <dbReference type="EMBL" id="PWJ96518.1"/>
    </source>
</evidence>
<dbReference type="Proteomes" id="UP000245921">
    <property type="component" value="Unassembled WGS sequence"/>
</dbReference>